<dbReference type="Proteomes" id="UP001597399">
    <property type="component" value="Unassembled WGS sequence"/>
</dbReference>
<dbReference type="EMBL" id="JBHUMQ010000057">
    <property type="protein sequence ID" value="MFD2695984.1"/>
    <property type="molecule type" value="Genomic_DNA"/>
</dbReference>
<proteinExistence type="predicted"/>
<comment type="caution">
    <text evidence="1">The sequence shown here is derived from an EMBL/GenBank/DDBJ whole genome shotgun (WGS) entry which is preliminary data.</text>
</comment>
<keyword evidence="2" id="KW-1185">Reference proteome</keyword>
<gene>
    <name evidence="1" type="ORF">ACFSUE_20460</name>
</gene>
<evidence type="ECO:0008006" key="3">
    <source>
        <dbReference type="Google" id="ProtNLM"/>
    </source>
</evidence>
<dbReference type="RefSeq" id="WP_253061655.1">
    <property type="nucleotide sequence ID" value="NZ_JAMXWM010000010.1"/>
</dbReference>
<accession>A0ABW5SA29</accession>
<evidence type="ECO:0000313" key="2">
    <source>
        <dbReference type="Proteomes" id="UP001597399"/>
    </source>
</evidence>
<protein>
    <recommendedName>
        <fullName evidence="3">Primase C-terminal 1 domain-containing protein</fullName>
    </recommendedName>
</protein>
<evidence type="ECO:0000313" key="1">
    <source>
        <dbReference type="EMBL" id="MFD2695984.1"/>
    </source>
</evidence>
<organism evidence="1 2">
    <name type="scientific">Sporolactobacillus shoreicorticis</name>
    <dbReference type="NCBI Taxonomy" id="1923877"/>
    <lineage>
        <taxon>Bacteria</taxon>
        <taxon>Bacillati</taxon>
        <taxon>Bacillota</taxon>
        <taxon>Bacilli</taxon>
        <taxon>Bacillales</taxon>
        <taxon>Sporolactobacillaceae</taxon>
        <taxon>Sporolactobacillus</taxon>
    </lineage>
</organism>
<name>A0ABW5SA29_9BACL</name>
<sequence>MKTNKGTVSGYFSRLEDLAESSLRFEHGAPGVYFTLNPVKKALLARAENRTMLRMPNLTADSDIESRRWLPLDFDPVRPSGISSTDKEHEAALTLAQEVKGHLSACGFPEPVSADSGNGAHLLYRIQLPNDDASRQLIKRVLEVIADRFSTKTVHIDKTVYNAARIWKLYGTLARKGDNTKERSYRHSKILAVPTSIDVVPESTLRRITGSIPEATSVSNSLRKSAKRHVKVDEWLAQHEIEVAKTKSQPDGSTIYVLKSCPWNPEHSDKTAYVIQFSNGAIAAGCQHASCADANWKSLREKYKPLSGEESKTSDSLEKMSQADELMMIGSVATYYYDQETETTYASFEKQGHFETWKLNEKQFKGWLRNQYRRRFGKTVRTEAIKQALSSIEAEAMYDEKATHTRSYFRVAKVNDSFFYDLANTQWTNIKVSAAGCSFNLAHPPIFYRVNALKEQPDPDFSGDVKLLLKHIHLKAESDQMLLLSYLITCFIPDIPHVALVLSGEKGAAKSTTLRMLKRVVDPSKNDLLVMPKSRDDMAVTLTQNYMVCFDNLETLTKEQSNLLCMASTGGGFTKRKLYTDSDDIVLNVKRCVALNGINIAVTESDLLDRSLLIDLDRIDEKERVEERVIWERFDADLPMILGGALNTLSRAMPVYSTLKLNSLPRMADFAKWGYAIAEVLGYGGPAFIEAYKSNQQYANEEALNEHPVATAIKALMAQQPKWSGTVTELLIKLQSIAFREHIDTHLKTWPSAPNALSRRLNEVKSNFKEIGIEFVIRHTGQAKKITIEKKNSVNTVNTVDPNIETIDQTDGTDDIIPF</sequence>
<reference evidence="2" key="1">
    <citation type="journal article" date="2019" name="Int. J. Syst. Evol. Microbiol.">
        <title>The Global Catalogue of Microorganisms (GCM) 10K type strain sequencing project: providing services to taxonomists for standard genome sequencing and annotation.</title>
        <authorList>
            <consortium name="The Broad Institute Genomics Platform"/>
            <consortium name="The Broad Institute Genome Sequencing Center for Infectious Disease"/>
            <person name="Wu L."/>
            <person name="Ma J."/>
        </authorList>
    </citation>
    <scope>NUCLEOTIDE SEQUENCE [LARGE SCALE GENOMIC DNA]</scope>
    <source>
        <strain evidence="2">TISTR 2466</strain>
    </source>
</reference>